<dbReference type="SUPFAM" id="SSF51735">
    <property type="entry name" value="NAD(P)-binding Rossmann-fold domains"/>
    <property type="match status" value="1"/>
</dbReference>
<dbReference type="RefSeq" id="WP_064254406.1">
    <property type="nucleotide sequence ID" value="NZ_CP013110.1"/>
</dbReference>
<keyword evidence="3" id="KW-1185">Reference proteome</keyword>
<geneLocation type="plasmid" evidence="2 3">
    <name>C</name>
</geneLocation>
<dbReference type="InterPro" id="IPR051164">
    <property type="entry name" value="NmrA-like_oxidored"/>
</dbReference>
<sequence>MKIVVIGGTGLIGSKTVERLRKKGHDVLAASPNSGVDTITGTGLAEALAGARVVLDLANSPSFEDKAVLEFFRTAGRNLLRAGAAAGVEHHVALSIVGMERLQGSGYMRAKMAQEELIKSSGIPYTIVHSTQFFEFMDGIAQAATIGQTVHLSPAYVQPIASDDVADVMAEVALAAPANRTIEIGGPEKIRLNEIVARLLAAKNDPRQVVADPHAPYFGVELKDQSLVPGSSARLGRIRFDNWLSQQPPQKLTA</sequence>
<proteinExistence type="predicted"/>
<gene>
    <name evidence="2" type="ORF">SAMCFNEI73_pC1730</name>
</gene>
<organism evidence="2 3">
    <name type="scientific">Sinorhizobium americanum</name>
    <dbReference type="NCBI Taxonomy" id="194963"/>
    <lineage>
        <taxon>Bacteria</taxon>
        <taxon>Pseudomonadati</taxon>
        <taxon>Pseudomonadota</taxon>
        <taxon>Alphaproteobacteria</taxon>
        <taxon>Hyphomicrobiales</taxon>
        <taxon>Rhizobiaceae</taxon>
        <taxon>Sinorhizobium/Ensifer group</taxon>
        <taxon>Sinorhizobium</taxon>
    </lineage>
</organism>
<dbReference type="OrthoDB" id="9771302at2"/>
<dbReference type="PANTHER" id="PTHR42748">
    <property type="entry name" value="NITROGEN METABOLITE REPRESSION PROTEIN NMRA FAMILY MEMBER"/>
    <property type="match status" value="1"/>
</dbReference>
<keyword evidence="1" id="KW-0521">NADP</keyword>
<dbReference type="KEGG" id="same:SAMCFNEI73_pC1730"/>
<reference evidence="2 3" key="1">
    <citation type="submission" date="2015-10" db="EMBL/GenBank/DDBJ databases">
        <title>Genomic differences between typical nodule nitrogen-fixing rhizobial strains and those coming from bean seeds.</title>
        <authorList>
            <person name="Peralta H."/>
            <person name="Aguilar-Vera A."/>
            <person name="Diaz R."/>
            <person name="Mora Y."/>
            <person name="Martinez-Batallar G."/>
            <person name="Salazar E."/>
            <person name="Vargas-Lagunas C."/>
            <person name="Encarnacion S."/>
            <person name="Girard L."/>
            <person name="Mora J."/>
        </authorList>
    </citation>
    <scope>NUCLEOTIDE SEQUENCE [LARGE SCALE GENOMIC DNA]</scope>
    <source>
        <strain evidence="2 3">CFNEI 73</strain>
        <plasmid evidence="2 3">C</plasmid>
    </source>
</reference>
<accession>A0A1L3LZD3</accession>
<evidence type="ECO:0000256" key="1">
    <source>
        <dbReference type="ARBA" id="ARBA00022857"/>
    </source>
</evidence>
<dbReference type="AlphaFoldDB" id="A0A1L3LZD3"/>
<keyword evidence="2" id="KW-0614">Plasmid</keyword>
<dbReference type="InterPro" id="IPR016040">
    <property type="entry name" value="NAD(P)-bd_dom"/>
</dbReference>
<dbReference type="PANTHER" id="PTHR42748:SF3">
    <property type="entry name" value="BLL4366 PROTEIN"/>
    <property type="match status" value="1"/>
</dbReference>
<evidence type="ECO:0000313" key="3">
    <source>
        <dbReference type="Proteomes" id="UP000182306"/>
    </source>
</evidence>
<dbReference type="InterPro" id="IPR036291">
    <property type="entry name" value="NAD(P)-bd_dom_sf"/>
</dbReference>
<evidence type="ECO:0000313" key="2">
    <source>
        <dbReference type="EMBL" id="APG95434.1"/>
    </source>
</evidence>
<dbReference type="Proteomes" id="UP000182306">
    <property type="component" value="Plasmid C"/>
</dbReference>
<protein>
    <submittedName>
        <fullName evidence="2">Metallo-beta-lactamase family protein</fullName>
    </submittedName>
</protein>
<dbReference type="Gene3D" id="3.40.50.720">
    <property type="entry name" value="NAD(P)-binding Rossmann-like Domain"/>
    <property type="match status" value="1"/>
</dbReference>
<dbReference type="EMBL" id="CP013110">
    <property type="protein sequence ID" value="APG95434.1"/>
    <property type="molecule type" value="Genomic_DNA"/>
</dbReference>
<name>A0A1L3LZD3_9HYPH</name>
<dbReference type="Pfam" id="PF13460">
    <property type="entry name" value="NAD_binding_10"/>
    <property type="match status" value="1"/>
</dbReference>